<evidence type="ECO:0000313" key="6">
    <source>
        <dbReference type="Proteomes" id="UP000780768"/>
    </source>
</evidence>
<dbReference type="PANTHER" id="PTHR30480:SF16">
    <property type="entry name" value="GLYCOSIDE HYDROLASE FAMILY 3 DOMAIN PROTEIN"/>
    <property type="match status" value="1"/>
</dbReference>
<dbReference type="GO" id="GO:0009254">
    <property type="term" value="P:peptidoglycan turnover"/>
    <property type="evidence" value="ECO:0007669"/>
    <property type="project" value="TreeGrafter"/>
</dbReference>
<accession>A0A921HLY1</accession>
<dbReference type="PANTHER" id="PTHR30480">
    <property type="entry name" value="BETA-HEXOSAMINIDASE-RELATED"/>
    <property type="match status" value="1"/>
</dbReference>
<keyword evidence="2 5" id="KW-0378">Hydrolase</keyword>
<evidence type="ECO:0000256" key="2">
    <source>
        <dbReference type="ARBA" id="ARBA00022801"/>
    </source>
</evidence>
<feature type="domain" description="Glycoside hydrolase family 3 N-terminal" evidence="4">
    <location>
        <begin position="2"/>
        <end position="50"/>
    </location>
</feature>
<dbReference type="InterPro" id="IPR050226">
    <property type="entry name" value="NagZ_Beta-hexosaminidase"/>
</dbReference>
<evidence type="ECO:0000256" key="1">
    <source>
        <dbReference type="ARBA" id="ARBA00005336"/>
    </source>
</evidence>
<dbReference type="GO" id="GO:0004553">
    <property type="term" value="F:hydrolase activity, hydrolyzing O-glycosyl compounds"/>
    <property type="evidence" value="ECO:0007669"/>
    <property type="project" value="InterPro"/>
</dbReference>
<reference evidence="5" key="2">
    <citation type="submission" date="2021-09" db="EMBL/GenBank/DDBJ databases">
        <authorList>
            <person name="Gilroy R."/>
        </authorList>
    </citation>
    <scope>NUCLEOTIDE SEQUENCE</scope>
    <source>
        <strain evidence="5">7318</strain>
    </source>
</reference>
<dbReference type="InterPro" id="IPR017853">
    <property type="entry name" value="GH"/>
</dbReference>
<reference evidence="5" key="1">
    <citation type="journal article" date="2021" name="PeerJ">
        <title>Extensive microbial diversity within the chicken gut microbiome revealed by metagenomics and culture.</title>
        <authorList>
            <person name="Gilroy R."/>
            <person name="Ravi A."/>
            <person name="Getino M."/>
            <person name="Pursley I."/>
            <person name="Horton D.L."/>
            <person name="Alikhan N.F."/>
            <person name="Baker D."/>
            <person name="Gharbi K."/>
            <person name="Hall N."/>
            <person name="Watson M."/>
            <person name="Adriaenssens E.M."/>
            <person name="Foster-Nyarko E."/>
            <person name="Jarju S."/>
            <person name="Secka A."/>
            <person name="Antonio M."/>
            <person name="Oren A."/>
            <person name="Chaudhuri R.R."/>
            <person name="La Ragione R."/>
            <person name="Hildebrand F."/>
            <person name="Pallen M.J."/>
        </authorList>
    </citation>
    <scope>NUCLEOTIDE SEQUENCE</scope>
    <source>
        <strain evidence="5">7318</strain>
    </source>
</reference>
<comment type="similarity">
    <text evidence="1">Belongs to the glycosyl hydrolase 3 family.</text>
</comment>
<gene>
    <name evidence="5" type="ORF">K8V65_00255</name>
</gene>
<dbReference type="Pfam" id="PF00933">
    <property type="entry name" value="Glyco_hydro_3"/>
    <property type="match status" value="1"/>
</dbReference>
<dbReference type="AlphaFoldDB" id="A0A921HLY1"/>
<organism evidence="5 6">
    <name type="scientific">Megamonas hypermegale</name>
    <dbReference type="NCBI Taxonomy" id="158847"/>
    <lineage>
        <taxon>Bacteria</taxon>
        <taxon>Bacillati</taxon>
        <taxon>Bacillota</taxon>
        <taxon>Negativicutes</taxon>
        <taxon>Selenomonadales</taxon>
        <taxon>Selenomonadaceae</taxon>
        <taxon>Megamonas</taxon>
    </lineage>
</organism>
<comment type="caution">
    <text evidence="5">The sequence shown here is derived from an EMBL/GenBank/DDBJ whole genome shotgun (WGS) entry which is preliminary data.</text>
</comment>
<dbReference type="InterPro" id="IPR001764">
    <property type="entry name" value="Glyco_hydro_3_N"/>
</dbReference>
<dbReference type="Proteomes" id="UP000780768">
    <property type="component" value="Unassembled WGS sequence"/>
</dbReference>
<keyword evidence="3" id="KW-0326">Glycosidase</keyword>
<dbReference type="GO" id="GO:0005975">
    <property type="term" value="P:carbohydrate metabolic process"/>
    <property type="evidence" value="ECO:0007669"/>
    <property type="project" value="InterPro"/>
</dbReference>
<protein>
    <submittedName>
        <fullName evidence="5">Glycoside hydrolase family 3 protein</fullName>
    </submittedName>
</protein>
<name>A0A921HLY1_9FIRM</name>
<dbReference type="SUPFAM" id="SSF51445">
    <property type="entry name" value="(Trans)glycosidases"/>
    <property type="match status" value="1"/>
</dbReference>
<dbReference type="InterPro" id="IPR036962">
    <property type="entry name" value="Glyco_hydro_3_N_sf"/>
</dbReference>
<dbReference type="Gene3D" id="3.20.20.300">
    <property type="entry name" value="Glycoside hydrolase, family 3, N-terminal domain"/>
    <property type="match status" value="1"/>
</dbReference>
<evidence type="ECO:0000259" key="4">
    <source>
        <dbReference type="Pfam" id="PF00933"/>
    </source>
</evidence>
<sequence length="57" mass="6402">VRAIKAGADIILVCHEYEHETDAYLGLLDAVNNGEISQERIDESVKRIVKAKLLHLM</sequence>
<dbReference type="EMBL" id="DYVR01000007">
    <property type="protein sequence ID" value="HJF84084.1"/>
    <property type="molecule type" value="Genomic_DNA"/>
</dbReference>
<feature type="non-terminal residue" evidence="5">
    <location>
        <position position="1"/>
    </location>
</feature>
<evidence type="ECO:0000313" key="5">
    <source>
        <dbReference type="EMBL" id="HJF84084.1"/>
    </source>
</evidence>
<evidence type="ECO:0000256" key="3">
    <source>
        <dbReference type="ARBA" id="ARBA00023295"/>
    </source>
</evidence>
<proteinExistence type="inferred from homology"/>